<keyword evidence="2" id="KW-1133">Transmembrane helix</keyword>
<dbReference type="PANTHER" id="PTHR31549:SF129">
    <property type="entry name" value="DUF4220 DOMAIN-CONTAINING PROTEIN"/>
    <property type="match status" value="1"/>
</dbReference>
<dbReference type="EMBL" id="WJXA01000003">
    <property type="protein sequence ID" value="KAF7147111.1"/>
    <property type="molecule type" value="Genomic_DNA"/>
</dbReference>
<evidence type="ECO:0000256" key="2">
    <source>
        <dbReference type="SAM" id="Phobius"/>
    </source>
</evidence>
<dbReference type="Proteomes" id="UP000626092">
    <property type="component" value="Unassembled WGS sequence"/>
</dbReference>
<evidence type="ECO:0000313" key="3">
    <source>
        <dbReference type="EMBL" id="KAF7147111.1"/>
    </source>
</evidence>
<name>A0A834H814_RHOSS</name>
<feature type="transmembrane region" description="Helical" evidence="2">
    <location>
        <begin position="909"/>
        <end position="932"/>
    </location>
</feature>
<evidence type="ECO:0000313" key="4">
    <source>
        <dbReference type="Proteomes" id="UP000626092"/>
    </source>
</evidence>
<feature type="region of interest" description="Disordered" evidence="1">
    <location>
        <begin position="1"/>
        <end position="34"/>
    </location>
</feature>
<organism evidence="3 4">
    <name type="scientific">Rhododendron simsii</name>
    <name type="common">Sims's rhododendron</name>
    <dbReference type="NCBI Taxonomy" id="118357"/>
    <lineage>
        <taxon>Eukaryota</taxon>
        <taxon>Viridiplantae</taxon>
        <taxon>Streptophyta</taxon>
        <taxon>Embryophyta</taxon>
        <taxon>Tracheophyta</taxon>
        <taxon>Spermatophyta</taxon>
        <taxon>Magnoliopsida</taxon>
        <taxon>eudicotyledons</taxon>
        <taxon>Gunneridae</taxon>
        <taxon>Pentapetalae</taxon>
        <taxon>asterids</taxon>
        <taxon>Ericales</taxon>
        <taxon>Ericaceae</taxon>
        <taxon>Ericoideae</taxon>
        <taxon>Rhodoreae</taxon>
        <taxon>Rhododendron</taxon>
    </lineage>
</organism>
<feature type="region of interest" description="Disordered" evidence="1">
    <location>
        <begin position="469"/>
        <end position="490"/>
    </location>
</feature>
<dbReference type="InterPro" id="IPR004158">
    <property type="entry name" value="DUF247_pln"/>
</dbReference>
<proteinExistence type="predicted"/>
<keyword evidence="2" id="KW-0812">Transmembrane</keyword>
<protein>
    <submittedName>
        <fullName evidence="3">Uncharacterized protein</fullName>
    </submittedName>
</protein>
<dbReference type="OrthoDB" id="1849062at2759"/>
<dbReference type="PANTHER" id="PTHR31549">
    <property type="entry name" value="PROTEIN, PUTATIVE (DUF247)-RELATED-RELATED"/>
    <property type="match status" value="1"/>
</dbReference>
<sequence>MELVRMENSENGTCRRVDEGSDSSSSSCYGPAATSRNDTLEVMIDHGMESSRSTLYPKRRIEKVPLTMRKDEKTKGYFDPRVVSIGPYHHGKEELQTVERIKPIIAQLFISSSGRGMDEFREHILEIVDDARSCYVEGSTDKYSDDEFAEMMLLDGLFASALIESITPGYGDQQIEDELVKHLGKHALYLLPSDITSLLENQLPFQVLELLMSLKSKNNKLTEMMDKFLDSLESRESRRQDKKEHKMEFRWLLDNKSGIDKKQPLHYLEYIWLRHNNLSQSDQTLRTLVNIGFSDFYYSFKSVSELKAKGIHARSGSAYTQRDFKFKSFFFFAVLEIPPLILNPQFIIHTSNQIAYEWTPNNPNNLPTMAYMNFMKSLINSVEDVKELRSKNILFSACTSDEEVVKMFNSISTFGVEDFRIYDKGELFCPAEEKRKPTLRAKQSLDSNIISVTIAGGMELVRMDNSENGTCRRVDEGSDSSSSSYGPAATSRNDALEVMIDPGLESSGSTLYPKRRIEKVPLTMRKDEKTKGYFDPRVVSIGPYHHGKKELQKVERIKPIIAQLFISSSGRGMDEFREHILEIVDDARSCYVEGSTDKYSDDEFAEMMLLDGLFASALIESITPNYGDQQIEDELVKHLGKHALYLLPSDITSLLENQLPFQVLELLMSLKSKNNKLTEMMDKFLDSLESRESRRQDKKEHGMEFRWLLDNKSGINKKQPLHYLEYIWLRHNNLSQSDQTRGTLVNIGFSDFYYSFKSVSELKAKGIHARSGSVYTQRDFKFKSFFFFAVLEIPPLILNPQFIIHTSNQIAYEWTPNNPNNMPTMAYMNFMKSLINSVKDVKELRSKNILFSACTSDEEVVKMFNSISTFGVEDFRIYDKVKRKIQCHYNNKARTWFAELIHKYFSSPWTFLAFIAATVIVTMSFLQTYYTIFPRAS</sequence>
<dbReference type="Pfam" id="PF03140">
    <property type="entry name" value="DUF247"/>
    <property type="match status" value="2"/>
</dbReference>
<comment type="caution">
    <text evidence="3">The sequence shown here is derived from an EMBL/GenBank/DDBJ whole genome shotgun (WGS) entry which is preliminary data.</text>
</comment>
<dbReference type="AlphaFoldDB" id="A0A834H814"/>
<gene>
    <name evidence="3" type="ORF">RHSIM_Rhsim03G0059400</name>
</gene>
<keyword evidence="2" id="KW-0472">Membrane</keyword>
<keyword evidence="4" id="KW-1185">Reference proteome</keyword>
<evidence type="ECO:0000256" key="1">
    <source>
        <dbReference type="SAM" id="MobiDB-lite"/>
    </source>
</evidence>
<accession>A0A834H814</accession>
<reference evidence="3" key="1">
    <citation type="submission" date="2019-11" db="EMBL/GenBank/DDBJ databases">
        <authorList>
            <person name="Liu Y."/>
            <person name="Hou J."/>
            <person name="Li T.-Q."/>
            <person name="Guan C.-H."/>
            <person name="Wu X."/>
            <person name="Wu H.-Z."/>
            <person name="Ling F."/>
            <person name="Zhang R."/>
            <person name="Shi X.-G."/>
            <person name="Ren J.-P."/>
            <person name="Chen E.-F."/>
            <person name="Sun J.-M."/>
        </authorList>
    </citation>
    <scope>NUCLEOTIDE SEQUENCE</scope>
    <source>
        <strain evidence="3">Adult_tree_wgs_1</strain>
        <tissue evidence="3">Leaves</tissue>
    </source>
</reference>
<feature type="compositionally biased region" description="Basic and acidic residues" evidence="1">
    <location>
        <begin position="1"/>
        <end position="19"/>
    </location>
</feature>